<proteinExistence type="predicted"/>
<evidence type="ECO:0008006" key="5">
    <source>
        <dbReference type="Google" id="ProtNLM"/>
    </source>
</evidence>
<protein>
    <recommendedName>
        <fullName evidence="5">DUF4219 domain-containing protein</fullName>
    </recommendedName>
</protein>
<gene>
    <name evidence="3" type="ORF">CCAM_LOCUS7358</name>
</gene>
<evidence type="ECO:0000256" key="2">
    <source>
        <dbReference type="SAM" id="MobiDB-lite"/>
    </source>
</evidence>
<feature type="region of interest" description="Disordered" evidence="2">
    <location>
        <begin position="689"/>
        <end position="736"/>
    </location>
</feature>
<evidence type="ECO:0000313" key="4">
    <source>
        <dbReference type="Proteomes" id="UP000595140"/>
    </source>
</evidence>
<evidence type="ECO:0000313" key="3">
    <source>
        <dbReference type="EMBL" id="VFQ65582.1"/>
    </source>
</evidence>
<feature type="compositionally biased region" description="Polar residues" evidence="2">
    <location>
        <begin position="720"/>
        <end position="736"/>
    </location>
</feature>
<reference evidence="3 4" key="1">
    <citation type="submission" date="2018-04" db="EMBL/GenBank/DDBJ databases">
        <authorList>
            <person name="Vogel A."/>
        </authorList>
    </citation>
    <scope>NUCLEOTIDE SEQUENCE [LARGE SCALE GENOMIC DNA]</scope>
</reference>
<keyword evidence="1" id="KW-0175">Coiled coil</keyword>
<dbReference type="Pfam" id="PF14223">
    <property type="entry name" value="Retrotran_gag_2"/>
    <property type="match status" value="1"/>
</dbReference>
<accession>A0A484KU69</accession>
<dbReference type="PANTHER" id="PTHR34676">
    <property type="entry name" value="DUF4219 DOMAIN-CONTAINING PROTEIN-RELATED"/>
    <property type="match status" value="1"/>
</dbReference>
<name>A0A484KU69_9ASTE</name>
<sequence length="736" mass="82813">MDSSSRNLYAGIGEGQSTSRPPLFDGTNYTYWKERMRIYIRSTNFQLWLVIKNGEETPMKKVNEKLVPKTEDEFDAEDIKKVENYAKAINMLYCAVNPDDYRKISCCTTAKEMWDKLEVTYEGLPIRGDDIATYGGDDWILNNKAVVIRELGITNLIRHSGAPTIHSAPPDKRLLLYIITRILRPRDSSHTSLFNEDLKAIHAIIHGASINWVKFVMIHMADCASIATERSLPYAFLVMDLIISADISIASPDTKMTKIWIIQDSTFWKNDGKAKPSMGRHDRWKSFKPSSSSVPGQKLRRLKKQFPSSTPALKGSRVELGENIMALFYCQVTDQGFADATDMVGPSIEVRQPSRTQTTLDAPPGFFTLHLASLKKGLQFPLHSLFVEFLNEVDFLPCQLVPNSHRYIDGYLIKCKEVGVEPTLDHFLLTFKLARGHGDWASYASLFQRSSKLLTSDKKGSTKDWKPFFVFVSTWPESSFTGSGHPSFHHVQPPKSNATLLSITRKLCGKGSVEIMSARTEESLKAWATLGMIELAGREQDHQFALDEVRKAAEAKHMELQGEVTRLARELREEKSHYAQLKEEKTSLSSEVGSVSARVVELEVEPFKTSPKFTTVAMERMSKLVVEWLKTEPETKWMVREAKKAFHCGLFWAQQVFRSKLALLPKGTPLADFGFPPLCDTFAEFDPSSYMEEENSDASNGEEEMTVQGDQNGKADQEMRASSTATKAGKGTSSSV</sequence>
<feature type="compositionally biased region" description="Basic and acidic residues" evidence="2">
    <location>
        <begin position="272"/>
        <end position="285"/>
    </location>
</feature>
<feature type="compositionally biased region" description="Acidic residues" evidence="2">
    <location>
        <begin position="691"/>
        <end position="705"/>
    </location>
</feature>
<feature type="coiled-coil region" evidence="1">
    <location>
        <begin position="550"/>
        <end position="591"/>
    </location>
</feature>
<feature type="region of interest" description="Disordered" evidence="2">
    <location>
        <begin position="272"/>
        <end position="295"/>
    </location>
</feature>
<dbReference type="EMBL" id="OOIL02000473">
    <property type="protein sequence ID" value="VFQ65582.1"/>
    <property type="molecule type" value="Genomic_DNA"/>
</dbReference>
<organism evidence="3 4">
    <name type="scientific">Cuscuta campestris</name>
    <dbReference type="NCBI Taxonomy" id="132261"/>
    <lineage>
        <taxon>Eukaryota</taxon>
        <taxon>Viridiplantae</taxon>
        <taxon>Streptophyta</taxon>
        <taxon>Embryophyta</taxon>
        <taxon>Tracheophyta</taxon>
        <taxon>Spermatophyta</taxon>
        <taxon>Magnoliopsida</taxon>
        <taxon>eudicotyledons</taxon>
        <taxon>Gunneridae</taxon>
        <taxon>Pentapetalae</taxon>
        <taxon>asterids</taxon>
        <taxon>lamiids</taxon>
        <taxon>Solanales</taxon>
        <taxon>Convolvulaceae</taxon>
        <taxon>Cuscuteae</taxon>
        <taxon>Cuscuta</taxon>
        <taxon>Cuscuta subgen. Grammica</taxon>
        <taxon>Cuscuta sect. Cleistogrammica</taxon>
    </lineage>
</organism>
<dbReference type="OrthoDB" id="686887at2759"/>
<dbReference type="Proteomes" id="UP000595140">
    <property type="component" value="Unassembled WGS sequence"/>
</dbReference>
<keyword evidence="4" id="KW-1185">Reference proteome</keyword>
<dbReference type="AlphaFoldDB" id="A0A484KU69"/>
<dbReference type="PANTHER" id="PTHR34676:SF15">
    <property type="entry name" value="ZINC FINGER, CCHC-TYPE-RELATED"/>
    <property type="match status" value="1"/>
</dbReference>
<evidence type="ECO:0000256" key="1">
    <source>
        <dbReference type="SAM" id="Coils"/>
    </source>
</evidence>